<name>A0A5J6N4B7_9PROT</name>
<protein>
    <submittedName>
        <fullName evidence="1">Uncharacterized protein</fullName>
    </submittedName>
</protein>
<dbReference type="AlphaFoldDB" id="A0A5J6N4B7"/>
<gene>
    <name evidence="1" type="ORF">FRZ61_37040</name>
</gene>
<evidence type="ECO:0000313" key="2">
    <source>
        <dbReference type="Proteomes" id="UP000325797"/>
    </source>
</evidence>
<dbReference type="EMBL" id="CP042582">
    <property type="protein sequence ID" value="QEX23765.1"/>
    <property type="molecule type" value="Genomic_DNA"/>
</dbReference>
<organism evidence="1 2">
    <name type="scientific">Hypericibacter adhaerens</name>
    <dbReference type="NCBI Taxonomy" id="2602016"/>
    <lineage>
        <taxon>Bacteria</taxon>
        <taxon>Pseudomonadati</taxon>
        <taxon>Pseudomonadota</taxon>
        <taxon>Alphaproteobacteria</taxon>
        <taxon>Rhodospirillales</taxon>
        <taxon>Dongiaceae</taxon>
        <taxon>Hypericibacter</taxon>
    </lineage>
</organism>
<dbReference type="RefSeq" id="WP_225308890.1">
    <property type="nucleotide sequence ID" value="NZ_CP042582.1"/>
</dbReference>
<evidence type="ECO:0000313" key="1">
    <source>
        <dbReference type="EMBL" id="QEX23765.1"/>
    </source>
</evidence>
<accession>A0A5J6N4B7</accession>
<dbReference type="KEGG" id="hadh:FRZ61_37040"/>
<dbReference type="Proteomes" id="UP000325797">
    <property type="component" value="Chromosome"/>
</dbReference>
<keyword evidence="2" id="KW-1185">Reference proteome</keyword>
<sequence length="154" mass="16509">MTEPVRIAIARADGGVSIMTIAGIEGDVSAVVAAEIEKWQSTSPVKAIGHWPIPDSAIPADRSFRDAWAQEGNAITVDMTRARSIQLGRIRAARDAKLKALDLPFLRAVETGDSARQAEIAGEKQRLRDLPAATDLSKAATPEALKALWPTELT</sequence>
<proteinExistence type="predicted"/>
<reference evidence="1 2" key="1">
    <citation type="submission" date="2019-08" db="EMBL/GenBank/DDBJ databases">
        <title>Hyperibacter terrae gen. nov., sp. nov. and Hyperibacter viscosus sp. nov., two new members in the family Rhodospirillaceae isolated from the rhizosphere of Hypericum perforatum.</title>
        <authorList>
            <person name="Noviana Z."/>
        </authorList>
    </citation>
    <scope>NUCLEOTIDE SEQUENCE [LARGE SCALE GENOMIC DNA]</scope>
    <source>
        <strain evidence="1 2">R5959</strain>
    </source>
</reference>